<dbReference type="AlphaFoldDB" id="A0A0B1SGE7"/>
<sequence length="33" mass="3899">MDGERWEPSDEKCTTCKCEHGQVWCSVRENCHD</sequence>
<dbReference type="Gene3D" id="2.10.70.10">
    <property type="entry name" value="Complement Module, domain 1"/>
    <property type="match status" value="1"/>
</dbReference>
<name>A0A0B1SGE7_OESDE</name>
<evidence type="ECO:0000313" key="1">
    <source>
        <dbReference type="EMBL" id="KHJ84408.1"/>
    </source>
</evidence>
<reference evidence="1 2" key="1">
    <citation type="submission" date="2014-03" db="EMBL/GenBank/DDBJ databases">
        <title>Draft genome of the hookworm Oesophagostomum dentatum.</title>
        <authorList>
            <person name="Mitreva M."/>
        </authorList>
    </citation>
    <scope>NUCLEOTIDE SEQUENCE [LARGE SCALE GENOMIC DNA]</scope>
    <source>
        <strain evidence="1 2">OD-Hann</strain>
    </source>
</reference>
<keyword evidence="2" id="KW-1185">Reference proteome</keyword>
<gene>
    <name evidence="1" type="ORF">OESDEN_15880</name>
</gene>
<evidence type="ECO:0000313" key="2">
    <source>
        <dbReference type="Proteomes" id="UP000053660"/>
    </source>
</evidence>
<accession>A0A0B1SGE7</accession>
<protein>
    <recommendedName>
        <fullName evidence="3">VWFC domain-containing protein</fullName>
    </recommendedName>
</protein>
<dbReference type="Proteomes" id="UP000053660">
    <property type="component" value="Unassembled WGS sequence"/>
</dbReference>
<dbReference type="EMBL" id="KN568666">
    <property type="protein sequence ID" value="KHJ84408.1"/>
    <property type="molecule type" value="Genomic_DNA"/>
</dbReference>
<evidence type="ECO:0008006" key="3">
    <source>
        <dbReference type="Google" id="ProtNLM"/>
    </source>
</evidence>
<proteinExistence type="predicted"/>
<organism evidence="1 2">
    <name type="scientific">Oesophagostomum dentatum</name>
    <name type="common">Nodular worm</name>
    <dbReference type="NCBI Taxonomy" id="61180"/>
    <lineage>
        <taxon>Eukaryota</taxon>
        <taxon>Metazoa</taxon>
        <taxon>Ecdysozoa</taxon>
        <taxon>Nematoda</taxon>
        <taxon>Chromadorea</taxon>
        <taxon>Rhabditida</taxon>
        <taxon>Rhabditina</taxon>
        <taxon>Rhabditomorpha</taxon>
        <taxon>Strongyloidea</taxon>
        <taxon>Strongylidae</taxon>
        <taxon>Oesophagostomum</taxon>
    </lineage>
</organism>